<keyword evidence="6" id="KW-0325">Glycoprotein</keyword>
<dbReference type="EMBL" id="CZPT02001946">
    <property type="protein sequence ID" value="SCU72954.1"/>
    <property type="molecule type" value="Genomic_DNA"/>
</dbReference>
<dbReference type="GO" id="GO:0042783">
    <property type="term" value="P:symbiont-mediated evasion of host immune response"/>
    <property type="evidence" value="ECO:0007669"/>
    <property type="project" value="InterPro"/>
</dbReference>
<dbReference type="Pfam" id="PF00913">
    <property type="entry name" value="Trypan_glycop"/>
    <property type="match status" value="1"/>
</dbReference>
<protein>
    <submittedName>
        <fullName evidence="11">Trypanosome variant surface glycoprotein (A-type), putative</fullName>
    </submittedName>
</protein>
<dbReference type="InterPro" id="IPR001812">
    <property type="entry name" value="Trypano_VSG_A_N_dom"/>
</dbReference>
<dbReference type="Gene3D" id="1.10.470.10">
    <property type="entry name" value="Variant Surface Glycoprotein, subunit A, domain 2"/>
    <property type="match status" value="1"/>
</dbReference>
<dbReference type="Proteomes" id="UP000195570">
    <property type="component" value="Unassembled WGS sequence"/>
</dbReference>
<reference evidence="11" key="1">
    <citation type="submission" date="2016-09" db="EMBL/GenBank/DDBJ databases">
        <authorList>
            <person name="Hebert L."/>
            <person name="Moumen B."/>
        </authorList>
    </citation>
    <scope>NUCLEOTIDE SEQUENCE [LARGE SCALE GENOMIC DNA]</scope>
    <source>
        <strain evidence="11">OVI</strain>
    </source>
</reference>
<accession>A0A1G4IKA6</accession>
<keyword evidence="12" id="KW-1185">Reference proteome</keyword>
<dbReference type="SUPFAM" id="SSF58087">
    <property type="entry name" value="Variant surface glycoprotein (N-terminal domain)"/>
    <property type="match status" value="1"/>
</dbReference>
<evidence type="ECO:0000313" key="11">
    <source>
        <dbReference type="EMBL" id="SCU72954.1"/>
    </source>
</evidence>
<keyword evidence="4" id="KW-0336">GPI-anchor</keyword>
<dbReference type="GO" id="GO:0005886">
    <property type="term" value="C:plasma membrane"/>
    <property type="evidence" value="ECO:0007669"/>
    <property type="project" value="UniProtKB-SubCell"/>
</dbReference>
<evidence type="ECO:0000256" key="6">
    <source>
        <dbReference type="ARBA" id="ARBA00023180"/>
    </source>
</evidence>
<dbReference type="RefSeq" id="XP_067083398.1">
    <property type="nucleotide sequence ID" value="XM_067227297.1"/>
</dbReference>
<gene>
    <name evidence="11" type="ORF">TEOVI_000453800</name>
</gene>
<dbReference type="Gene3D" id="3.90.150.10">
    <property type="entry name" value="Variant Surface Glycoprotein, subunit A domain 1"/>
    <property type="match status" value="1"/>
</dbReference>
<evidence type="ECO:0000313" key="12">
    <source>
        <dbReference type="Proteomes" id="UP000195570"/>
    </source>
</evidence>
<keyword evidence="3" id="KW-1003">Cell membrane</keyword>
<sequence length="439" mass="47769">MYSRLAVYTAALDDNEEKKMYLPFVLTLRERGEEHTEAMKGPLNHATESVNHALYLAGAIDEFASFLKQTAKDTSNTCIGNTNDAGPAAAAASADLQGCLTEPGDTSLAAQDFTPENLKLTSNRHQLQESTHGGKNCFLTDNTGAGDIHHSGNLNGGALSLAGGLLQLTAAQSTLIATPEATQLSDATTALKKAQWAAKRLIQTRAATDKTKANLTADELIGSSNFATYVTKVYKVEQSEAAQLITDKFGKTGSDFRTTFWKRIELMSAPPEATGLKQSSNLIDITDLKTLHLAQIYYENQMWSKAADQAQQLKKLQTNTNKQDSKSAEEKEKECNAAKDNQEACKKLKEKDCVFNKDGKHCKKCILTKDAKERKIKKEAGAAGTTIAGFAAHKDKTACEKDKTGDKQNCAFGKGKDKAPEPEKKMCFDSTLIVKKNWL</sequence>
<feature type="domain" description="Trypanosome variant surface glycoprotein A-type N-terminal" evidence="9">
    <location>
        <begin position="4"/>
        <end position="299"/>
    </location>
</feature>
<evidence type="ECO:0000259" key="9">
    <source>
        <dbReference type="Pfam" id="PF00913"/>
    </source>
</evidence>
<feature type="compositionally biased region" description="Basic and acidic residues" evidence="8">
    <location>
        <begin position="323"/>
        <end position="334"/>
    </location>
</feature>
<dbReference type="Pfam" id="PF10659">
    <property type="entry name" value="Trypan_glycop_C"/>
    <property type="match status" value="1"/>
</dbReference>
<comment type="subcellular location">
    <subcellularLocation>
        <location evidence="2">Cell membrane</location>
        <topology evidence="2">Lipid-anchor</topology>
        <topology evidence="2">GPI-anchor</topology>
    </subcellularLocation>
</comment>
<evidence type="ECO:0000256" key="3">
    <source>
        <dbReference type="ARBA" id="ARBA00022475"/>
    </source>
</evidence>
<evidence type="ECO:0000256" key="4">
    <source>
        <dbReference type="ARBA" id="ARBA00022622"/>
    </source>
</evidence>
<comment type="function">
    <text evidence="1">VSG forms a coat on the surface of the parasite. The trypanosome evades the immune response of the host by expressing a series of antigenically distinct VSGs from an estimated 1000 VSG genes.</text>
</comment>
<comment type="caution">
    <text evidence="11">The sequence shown here is derived from an EMBL/GenBank/DDBJ whole genome shotgun (WGS) entry which is preliminary data.</text>
</comment>
<dbReference type="InterPro" id="IPR019609">
    <property type="entry name" value="Variant_surf_glycoprt_trypan_C"/>
</dbReference>
<keyword evidence="5" id="KW-0472">Membrane</keyword>
<evidence type="ECO:0000256" key="8">
    <source>
        <dbReference type="SAM" id="MobiDB-lite"/>
    </source>
</evidence>
<evidence type="ECO:0000256" key="2">
    <source>
        <dbReference type="ARBA" id="ARBA00004609"/>
    </source>
</evidence>
<feature type="domain" description="Trypanosome variant surface glycoprotein C-terminal" evidence="10">
    <location>
        <begin position="335"/>
        <end position="437"/>
    </location>
</feature>
<keyword evidence="7" id="KW-0449">Lipoprotein</keyword>
<dbReference type="VEuPathDB" id="TriTrypDB:TEOVI_000453800"/>
<evidence type="ECO:0000256" key="7">
    <source>
        <dbReference type="ARBA" id="ARBA00023288"/>
    </source>
</evidence>
<evidence type="ECO:0000256" key="5">
    <source>
        <dbReference type="ARBA" id="ARBA00023136"/>
    </source>
</evidence>
<dbReference type="AlphaFoldDB" id="A0A1G4IKA6"/>
<evidence type="ECO:0000259" key="10">
    <source>
        <dbReference type="Pfam" id="PF10659"/>
    </source>
</evidence>
<name>A0A1G4IKA6_TRYEQ</name>
<dbReference type="GO" id="GO:0098552">
    <property type="term" value="C:side of membrane"/>
    <property type="evidence" value="ECO:0007669"/>
    <property type="project" value="UniProtKB-KW"/>
</dbReference>
<evidence type="ECO:0000256" key="1">
    <source>
        <dbReference type="ARBA" id="ARBA00002523"/>
    </source>
</evidence>
<feature type="region of interest" description="Disordered" evidence="8">
    <location>
        <begin position="314"/>
        <end position="334"/>
    </location>
</feature>
<organism evidence="11 12">
    <name type="scientific">Trypanosoma equiperdum</name>
    <dbReference type="NCBI Taxonomy" id="5694"/>
    <lineage>
        <taxon>Eukaryota</taxon>
        <taxon>Discoba</taxon>
        <taxon>Euglenozoa</taxon>
        <taxon>Kinetoplastea</taxon>
        <taxon>Metakinetoplastina</taxon>
        <taxon>Trypanosomatida</taxon>
        <taxon>Trypanosomatidae</taxon>
        <taxon>Trypanosoma</taxon>
    </lineage>
</organism>
<proteinExistence type="predicted"/>
<dbReference type="GeneID" id="92378478"/>